<feature type="compositionally biased region" description="Acidic residues" evidence="8">
    <location>
        <begin position="217"/>
        <end position="232"/>
    </location>
</feature>
<dbReference type="EMBL" id="BQNB010015313">
    <property type="protein sequence ID" value="GJT38563.1"/>
    <property type="molecule type" value="Genomic_DNA"/>
</dbReference>
<comment type="similarity">
    <text evidence="2">Belongs to the glycosyltransferase 92 family.</text>
</comment>
<sequence length="842" mass="94847">MGLKIRRVFVYVSISIIFFITIHHLILSPSSNLQSFNHHLFIPNHIPTQNDAVSDKLYQDNKIAALHFDPIIQTEGTLINPLTTTQTHNNHDVTSSSISTQFDDDHDAVNSPLNIRVHEAVNPLIITPEFDNGGVNSSNFTTGFDNDDVTTSTTSSIKFDDVNSPLSTQTDIDDVTYSVSTKFDEHDVNSSNFTTGFDNDDVKSPLTLGNSSVGNDFENDDVTSTQFEDDDHDAVNSPLNNPEFDNGYVNSPLVDVNSSVSTNSDNDDVTTSITTTQIHEVNSGTDDVTSSSISTEFDNDDVNSALITQFDGHNVNLPLTTELDDGITVSSPIIDANSPVSSQFDDNDDVTVIANVNVSVLFPAWEALVIVKSDDIEKNNKSMSFYCLFDTNEVTKAKFAGTLSFSRETYTCRLPTRFRRRLPFRQPVLTHSKDDVWVTSASSPELLRWNYIVYDVIDNEKDENDVVLLAKGINNRQGVNRSPKEFRCLFGDDLGKGVLTEVSSSLQEVFRCKRPDLSHLTAFSQTVVKASLVIVESNYHVVPSVAYYEPRHSKVVKEGGNGKKLLCACTMVYNVAKFLKEWVIYHANIGVDKFVLYDNGSDDDLDEVVKVLKSRGYDVEVRFWLWPKTQEAGYSHAAFVDKDSCKWMMYIDVDEFVYSPKWKSLKPSKGLLPSLLPSSPYGQVIIKCYEFGPSGQKKHPLTGVTQGYNCRKEVENRHKSIVLLDAVHESLLNMIHHFKLKDGYKSMKVELESVAVNHYKYQAWVEFKAKFRRRVSAYVVDWTRSVNLKSNDRAPGLGYSAVKPDGWEDRFCEVHDNRLRDLTKRWFGRRNGRSGVRMAWQK</sequence>
<keyword evidence="7 9" id="KW-0472">Membrane</keyword>
<comment type="caution">
    <text evidence="10">The sequence shown here is derived from an EMBL/GenBank/DDBJ whole genome shotgun (WGS) entry which is preliminary data.</text>
</comment>
<feature type="transmembrane region" description="Helical" evidence="9">
    <location>
        <begin position="9"/>
        <end position="27"/>
    </location>
</feature>
<dbReference type="Proteomes" id="UP001151760">
    <property type="component" value="Unassembled WGS sequence"/>
</dbReference>
<evidence type="ECO:0000256" key="4">
    <source>
        <dbReference type="ARBA" id="ARBA00022679"/>
    </source>
</evidence>
<accession>A0ABQ5DJV4</accession>
<keyword evidence="6 9" id="KW-1133">Transmembrane helix</keyword>
<dbReference type="PANTHER" id="PTHR21461">
    <property type="entry name" value="GLYCOSYLTRANSFERASE FAMILY 92 PROTEIN"/>
    <property type="match status" value="1"/>
</dbReference>
<dbReference type="Pfam" id="PF01697">
    <property type="entry name" value="Glyco_transf_92"/>
    <property type="match status" value="1"/>
</dbReference>
<organism evidence="10 11">
    <name type="scientific">Tanacetum coccineum</name>
    <dbReference type="NCBI Taxonomy" id="301880"/>
    <lineage>
        <taxon>Eukaryota</taxon>
        <taxon>Viridiplantae</taxon>
        <taxon>Streptophyta</taxon>
        <taxon>Embryophyta</taxon>
        <taxon>Tracheophyta</taxon>
        <taxon>Spermatophyta</taxon>
        <taxon>Magnoliopsida</taxon>
        <taxon>eudicotyledons</taxon>
        <taxon>Gunneridae</taxon>
        <taxon>Pentapetalae</taxon>
        <taxon>asterids</taxon>
        <taxon>campanulids</taxon>
        <taxon>Asterales</taxon>
        <taxon>Asteraceae</taxon>
        <taxon>Asteroideae</taxon>
        <taxon>Anthemideae</taxon>
        <taxon>Anthemidinae</taxon>
        <taxon>Tanacetum</taxon>
    </lineage>
</organism>
<dbReference type="SUPFAM" id="SSF53448">
    <property type="entry name" value="Nucleotide-diphospho-sugar transferases"/>
    <property type="match status" value="1"/>
</dbReference>
<keyword evidence="3" id="KW-0328">Glycosyltransferase</keyword>
<dbReference type="PANTHER" id="PTHR21461:SF69">
    <property type="entry name" value="GLYCOSYLTRANSFERASE FAMILY 92 PROTEIN"/>
    <property type="match status" value="1"/>
</dbReference>
<evidence type="ECO:0000313" key="11">
    <source>
        <dbReference type="Proteomes" id="UP001151760"/>
    </source>
</evidence>
<keyword evidence="11" id="KW-1185">Reference proteome</keyword>
<reference evidence="10" key="1">
    <citation type="journal article" date="2022" name="Int. J. Mol. Sci.">
        <title>Draft Genome of Tanacetum Coccineum: Genomic Comparison of Closely Related Tanacetum-Family Plants.</title>
        <authorList>
            <person name="Yamashiro T."/>
            <person name="Shiraishi A."/>
            <person name="Nakayama K."/>
            <person name="Satake H."/>
        </authorList>
    </citation>
    <scope>NUCLEOTIDE SEQUENCE</scope>
</reference>
<evidence type="ECO:0000256" key="3">
    <source>
        <dbReference type="ARBA" id="ARBA00022676"/>
    </source>
</evidence>
<evidence type="ECO:0000256" key="2">
    <source>
        <dbReference type="ARBA" id="ARBA00007647"/>
    </source>
</evidence>
<evidence type="ECO:0000256" key="6">
    <source>
        <dbReference type="ARBA" id="ARBA00022989"/>
    </source>
</evidence>
<evidence type="ECO:0000256" key="1">
    <source>
        <dbReference type="ARBA" id="ARBA00004167"/>
    </source>
</evidence>
<dbReference type="InterPro" id="IPR029044">
    <property type="entry name" value="Nucleotide-diphossugar_trans"/>
</dbReference>
<keyword evidence="4" id="KW-0808">Transferase</keyword>
<keyword evidence="5 9" id="KW-0812">Transmembrane</keyword>
<evidence type="ECO:0000256" key="7">
    <source>
        <dbReference type="ARBA" id="ARBA00023136"/>
    </source>
</evidence>
<comment type="subcellular location">
    <subcellularLocation>
        <location evidence="1">Membrane</location>
        <topology evidence="1">Single-pass membrane protein</topology>
    </subcellularLocation>
</comment>
<name>A0ABQ5DJV4_9ASTR</name>
<reference evidence="10" key="2">
    <citation type="submission" date="2022-01" db="EMBL/GenBank/DDBJ databases">
        <authorList>
            <person name="Yamashiro T."/>
            <person name="Shiraishi A."/>
            <person name="Satake H."/>
            <person name="Nakayama K."/>
        </authorList>
    </citation>
    <scope>NUCLEOTIDE SEQUENCE</scope>
</reference>
<evidence type="ECO:0000256" key="5">
    <source>
        <dbReference type="ARBA" id="ARBA00022692"/>
    </source>
</evidence>
<gene>
    <name evidence="10" type="ORF">Tco_0938428</name>
</gene>
<proteinExistence type="inferred from homology"/>
<evidence type="ECO:0000313" key="10">
    <source>
        <dbReference type="EMBL" id="GJT38563.1"/>
    </source>
</evidence>
<evidence type="ECO:0000256" key="8">
    <source>
        <dbReference type="SAM" id="MobiDB-lite"/>
    </source>
</evidence>
<dbReference type="InterPro" id="IPR008166">
    <property type="entry name" value="Glyco_transf_92"/>
</dbReference>
<protein>
    <submittedName>
        <fullName evidence="10">Glycosyltransferase family 92 protein</fullName>
    </submittedName>
</protein>
<evidence type="ECO:0000256" key="9">
    <source>
        <dbReference type="SAM" id="Phobius"/>
    </source>
</evidence>
<feature type="region of interest" description="Disordered" evidence="8">
    <location>
        <begin position="188"/>
        <end position="250"/>
    </location>
</feature>